<comment type="caution">
    <text evidence="1">The sequence shown here is derived from an EMBL/GenBank/DDBJ whole genome shotgun (WGS) entry which is preliminary data.</text>
</comment>
<evidence type="ECO:0000313" key="1">
    <source>
        <dbReference type="EMBL" id="KXK58865.1"/>
    </source>
</evidence>
<sequence length="281" mass="28330">MAGEPATGGAPPRARWSRGTRLLTAAVALVLVLGAAAVAATLTDPNPAGVTFSGAGRPATGANAGEDGPGGVVAAQSGPAGVLTAPLDGRRRATFELVDGLATLSLRTADLGDDLYRIGSPAESGVDPAPRVLGDQVRLHVKRGTRPGPGVVDVALNSRVDWRLQITGGVDHQVLDLSGGRSAGVDLLGGATRVDLRLPRVTGTLPVRMTGGVNELLIRVAGDPPARVRAASGAGTIRVYDQRQAGIAAGAVVSSPHWDTVADRIWVDLVAGANVVTVGAS</sequence>
<dbReference type="EMBL" id="LRQV01000149">
    <property type="protein sequence ID" value="KXK58865.1"/>
    <property type="molecule type" value="Genomic_DNA"/>
</dbReference>
<proteinExistence type="predicted"/>
<reference evidence="1 2" key="1">
    <citation type="submission" date="2016-01" db="EMBL/GenBank/DDBJ databases">
        <title>Whole genome sequence and analysis of Micromonospora rosaria DSM 803, which can produce antibacterial substance rosamicin.</title>
        <authorList>
            <person name="Yang H."/>
            <person name="He X."/>
            <person name="Zhu D."/>
        </authorList>
    </citation>
    <scope>NUCLEOTIDE SEQUENCE [LARGE SCALE GENOMIC DNA]</scope>
    <source>
        <strain evidence="1 2">DSM 803</strain>
    </source>
</reference>
<accession>A0A136PKB2</accession>
<name>A0A136PKB2_9ACTN</name>
<dbReference type="AlphaFoldDB" id="A0A136PKB2"/>
<evidence type="ECO:0000313" key="2">
    <source>
        <dbReference type="Proteomes" id="UP000070620"/>
    </source>
</evidence>
<dbReference type="OrthoDB" id="3292634at2"/>
<protein>
    <submittedName>
        <fullName evidence="1">Uncharacterized protein</fullName>
    </submittedName>
</protein>
<organism evidence="1 2">
    <name type="scientific">Micromonospora rosaria</name>
    <dbReference type="NCBI Taxonomy" id="47874"/>
    <lineage>
        <taxon>Bacteria</taxon>
        <taxon>Bacillati</taxon>
        <taxon>Actinomycetota</taxon>
        <taxon>Actinomycetes</taxon>
        <taxon>Micromonosporales</taxon>
        <taxon>Micromonosporaceae</taxon>
        <taxon>Micromonospora</taxon>
    </lineage>
</organism>
<gene>
    <name evidence="1" type="ORF">AWW66_27375</name>
</gene>
<keyword evidence="2" id="KW-1185">Reference proteome</keyword>
<dbReference type="Proteomes" id="UP000070620">
    <property type="component" value="Unassembled WGS sequence"/>
</dbReference>